<keyword evidence="3" id="KW-0813">Transport</keyword>
<dbReference type="GO" id="GO:0070778">
    <property type="term" value="P:L-aspartate transmembrane transport"/>
    <property type="evidence" value="ECO:0007669"/>
    <property type="project" value="TreeGrafter"/>
</dbReference>
<evidence type="ECO:0000256" key="2">
    <source>
        <dbReference type="ARBA" id="ARBA00006148"/>
    </source>
</evidence>
<evidence type="ECO:0000256" key="8">
    <source>
        <dbReference type="ARBA" id="ARBA00023136"/>
    </source>
</evidence>
<keyword evidence="7 9" id="KW-1133">Transmembrane helix</keyword>
<dbReference type="InterPro" id="IPR018107">
    <property type="entry name" value="Na-dicarboxylate_symporter_CS"/>
</dbReference>
<evidence type="ECO:0000256" key="1">
    <source>
        <dbReference type="ARBA" id="ARBA00004429"/>
    </source>
</evidence>
<feature type="transmembrane region" description="Helical" evidence="9">
    <location>
        <begin position="224"/>
        <end position="251"/>
    </location>
</feature>
<dbReference type="GO" id="GO:0015138">
    <property type="term" value="F:fumarate transmembrane transporter activity"/>
    <property type="evidence" value="ECO:0007669"/>
    <property type="project" value="TreeGrafter"/>
</dbReference>
<evidence type="ECO:0000313" key="10">
    <source>
        <dbReference type="EMBL" id="GAO38603.1"/>
    </source>
</evidence>
<keyword evidence="5 9" id="KW-0812">Transmembrane</keyword>
<dbReference type="FunFam" id="1.10.3860.10:FF:000001">
    <property type="entry name" value="C4-dicarboxylate transport protein"/>
    <property type="match status" value="1"/>
</dbReference>
<comment type="subcellular location">
    <subcellularLocation>
        <location evidence="1">Cell inner membrane</location>
        <topology evidence="1">Multi-pass membrane protein</topology>
    </subcellularLocation>
</comment>
<evidence type="ECO:0000256" key="9">
    <source>
        <dbReference type="SAM" id="Phobius"/>
    </source>
</evidence>
<keyword evidence="6" id="KW-0769">Symport</keyword>
<feature type="transmembrane region" description="Helical" evidence="9">
    <location>
        <begin position="182"/>
        <end position="204"/>
    </location>
</feature>
<gene>
    <name evidence="10" type="primary">dctA</name>
    <name evidence="10" type="ORF">SCH01S_16_01220</name>
</gene>
<dbReference type="PANTHER" id="PTHR42865">
    <property type="entry name" value="PROTON/GLUTAMATE-ASPARTATE SYMPORTER"/>
    <property type="match status" value="1"/>
</dbReference>
<dbReference type="InterPro" id="IPR036458">
    <property type="entry name" value="Na:dicarbo_symporter_sf"/>
</dbReference>
<dbReference type="GO" id="GO:0005886">
    <property type="term" value="C:plasma membrane"/>
    <property type="evidence" value="ECO:0007669"/>
    <property type="project" value="UniProtKB-SubCell"/>
</dbReference>
<dbReference type="PROSITE" id="PS00713">
    <property type="entry name" value="NA_DICARBOXYL_SYMP_1"/>
    <property type="match status" value="1"/>
</dbReference>
<feature type="transmembrane region" description="Helical" evidence="9">
    <location>
        <begin position="139"/>
        <end position="162"/>
    </location>
</feature>
<dbReference type="STRING" id="1219043.SCH01S_16_01220"/>
<dbReference type="GO" id="GO:0015141">
    <property type="term" value="F:succinate transmembrane transporter activity"/>
    <property type="evidence" value="ECO:0007669"/>
    <property type="project" value="TreeGrafter"/>
</dbReference>
<dbReference type="PRINTS" id="PR00173">
    <property type="entry name" value="EDTRNSPORT"/>
</dbReference>
<dbReference type="RefSeq" id="WP_046347437.1">
    <property type="nucleotide sequence ID" value="NZ_BBWU01000016.1"/>
</dbReference>
<dbReference type="PROSITE" id="PS00714">
    <property type="entry name" value="NA_DICARBOXYL_SYMP_2"/>
    <property type="match status" value="1"/>
</dbReference>
<keyword evidence="4" id="KW-1003">Cell membrane</keyword>
<dbReference type="PANTHER" id="PTHR42865:SF1">
    <property type="entry name" value="AEROBIC C4-DICARBOXYLATE TRANSPORT PROTEIN"/>
    <property type="match status" value="1"/>
</dbReference>
<dbReference type="SUPFAM" id="SSF118215">
    <property type="entry name" value="Proton glutamate symport protein"/>
    <property type="match status" value="1"/>
</dbReference>
<reference evidence="10 11" key="1">
    <citation type="submission" date="2015-04" db="EMBL/GenBank/DDBJ databases">
        <title>Whole genome shotgun sequence of Sphingomonas changbaiensis NBRC 104936.</title>
        <authorList>
            <person name="Katano-Makiyama Y."/>
            <person name="Hosoyama A."/>
            <person name="Hashimoto M."/>
            <person name="Noguchi M."/>
            <person name="Tsuchikane K."/>
            <person name="Ohji S."/>
            <person name="Yamazoe A."/>
            <person name="Ichikawa N."/>
            <person name="Kimura A."/>
            <person name="Fujita N."/>
        </authorList>
    </citation>
    <scope>NUCLEOTIDE SEQUENCE [LARGE SCALE GENOMIC DNA]</scope>
    <source>
        <strain evidence="10 11">NBRC 104936</strain>
    </source>
</reference>
<dbReference type="EMBL" id="BBWU01000016">
    <property type="protein sequence ID" value="GAO38603.1"/>
    <property type="molecule type" value="Genomic_DNA"/>
</dbReference>
<feature type="transmembrane region" description="Helical" evidence="9">
    <location>
        <begin position="45"/>
        <end position="63"/>
    </location>
</feature>
<proteinExistence type="inferred from homology"/>
<dbReference type="AlphaFoldDB" id="A0A0E9MM71"/>
<evidence type="ECO:0000256" key="4">
    <source>
        <dbReference type="ARBA" id="ARBA00022475"/>
    </source>
</evidence>
<sequence length="425" mass="44262">MRIFRHLYAQVLVGIALGVLVGWLWPSFGAALKPLGDAFIKLVKMMIAPIIFTTVVLGIAKIGDLRALGRVGLKALLYFEAVTTLSLVIGLVVVNVIRPGAGVHANPATLDLTGVADAAGKAKEQGVAQFLLGIIPDSFFGALTGGELLPVLLVAILSGLALAHMGEAGEAGVRFLDRASEFFFRIIAMLMRVAPIGAFGAMAFTIGKYGVGTLAQLGALLLSVYVTCLLFVFVVLGAIAWSCGFSILAFLRYIAAEILIVLGTSSSETALPRLMRKLEDLGCAKPVVGLVVPTGYSFNLDGTSIYLTMAAMFIAQATGTDLSLGQQLGLLGILLLTSKGAAGVTGSGFVTLAATLSATHTVPVAGIALILGIDRFMSEARAITNIIGNGVATVAIARWEGALDRDRMKRVLAGEPVHDPVLASE</sequence>
<evidence type="ECO:0000256" key="7">
    <source>
        <dbReference type="ARBA" id="ARBA00022989"/>
    </source>
</evidence>
<dbReference type="GO" id="GO:0015366">
    <property type="term" value="F:malate:proton symporter activity"/>
    <property type="evidence" value="ECO:0007669"/>
    <property type="project" value="TreeGrafter"/>
</dbReference>
<evidence type="ECO:0000256" key="5">
    <source>
        <dbReference type="ARBA" id="ARBA00022692"/>
    </source>
</evidence>
<evidence type="ECO:0000256" key="6">
    <source>
        <dbReference type="ARBA" id="ARBA00022847"/>
    </source>
</evidence>
<keyword evidence="8 9" id="KW-0472">Membrane</keyword>
<keyword evidence="11" id="KW-1185">Reference proteome</keyword>
<organism evidence="10 11">
    <name type="scientific">Sphingomonas changbaiensis NBRC 104936</name>
    <dbReference type="NCBI Taxonomy" id="1219043"/>
    <lineage>
        <taxon>Bacteria</taxon>
        <taxon>Pseudomonadati</taxon>
        <taxon>Pseudomonadota</taxon>
        <taxon>Alphaproteobacteria</taxon>
        <taxon>Sphingomonadales</taxon>
        <taxon>Sphingomonadaceae</taxon>
        <taxon>Sphingomonas</taxon>
    </lineage>
</organism>
<comment type="caution">
    <text evidence="10">The sequence shown here is derived from an EMBL/GenBank/DDBJ whole genome shotgun (WGS) entry which is preliminary data.</text>
</comment>
<dbReference type="NCBIfam" id="NF002461">
    <property type="entry name" value="PRK01663.1"/>
    <property type="match status" value="1"/>
</dbReference>
<feature type="transmembrane region" description="Helical" evidence="9">
    <location>
        <begin position="7"/>
        <end position="25"/>
    </location>
</feature>
<protein>
    <submittedName>
        <fullName evidence="10">Aerobic C4-dicarboxylate transporter</fullName>
    </submittedName>
</protein>
<dbReference type="Pfam" id="PF00375">
    <property type="entry name" value="SDF"/>
    <property type="match status" value="1"/>
</dbReference>
<dbReference type="InterPro" id="IPR001991">
    <property type="entry name" value="Na-dicarboxylate_symporter"/>
</dbReference>
<name>A0A0E9MM71_9SPHN</name>
<feature type="transmembrane region" description="Helical" evidence="9">
    <location>
        <begin position="75"/>
        <end position="97"/>
    </location>
</feature>
<comment type="similarity">
    <text evidence="2">Belongs to the dicarboxylate/amino acid:cation symporter (DAACS) (TC 2.A.23) family.</text>
</comment>
<dbReference type="Gene3D" id="1.10.3860.10">
    <property type="entry name" value="Sodium:dicarboxylate symporter"/>
    <property type="match status" value="1"/>
</dbReference>
<evidence type="ECO:0000313" key="11">
    <source>
        <dbReference type="Proteomes" id="UP000033202"/>
    </source>
</evidence>
<dbReference type="Proteomes" id="UP000033202">
    <property type="component" value="Unassembled WGS sequence"/>
</dbReference>
<accession>A0A0E9MM71</accession>
<dbReference type="OrthoDB" id="9766690at2"/>
<evidence type="ECO:0000256" key="3">
    <source>
        <dbReference type="ARBA" id="ARBA00022448"/>
    </source>
</evidence>